<accession>A0ABY7D0Y9</accession>
<dbReference type="GeneID" id="77803696"/>
<keyword evidence="2" id="KW-1185">Reference proteome</keyword>
<name>A0ABY7D0Y9_9BASI</name>
<gene>
    <name evidence="1" type="ORF">PtA15_14A118</name>
</gene>
<organism evidence="1 2">
    <name type="scientific">Puccinia triticina</name>
    <dbReference type="NCBI Taxonomy" id="208348"/>
    <lineage>
        <taxon>Eukaryota</taxon>
        <taxon>Fungi</taxon>
        <taxon>Dikarya</taxon>
        <taxon>Basidiomycota</taxon>
        <taxon>Pucciniomycotina</taxon>
        <taxon>Pucciniomycetes</taxon>
        <taxon>Pucciniales</taxon>
        <taxon>Pucciniaceae</taxon>
        <taxon>Puccinia</taxon>
    </lineage>
</organism>
<protein>
    <submittedName>
        <fullName evidence="1">Uncharacterized protein</fullName>
    </submittedName>
</protein>
<dbReference type="RefSeq" id="XP_053026791.1">
    <property type="nucleotide sequence ID" value="XM_053162801.1"/>
</dbReference>
<dbReference type="EMBL" id="CP110434">
    <property type="protein sequence ID" value="WAQ91236.1"/>
    <property type="molecule type" value="Genomic_DNA"/>
</dbReference>
<evidence type="ECO:0000313" key="2">
    <source>
        <dbReference type="Proteomes" id="UP001164743"/>
    </source>
</evidence>
<evidence type="ECO:0000313" key="1">
    <source>
        <dbReference type="EMBL" id="WAQ91236.1"/>
    </source>
</evidence>
<sequence>MNKQRKMKDTEFLAHRRSAPIFSLALLRAPTNRPPRQLKTLQECRTNLTTLIGWQLSAFLFLPKFRKAYALKGPARARSIELGHPPYVALSNSAGTRKASSDPLYVIDTAQENRDHMHHRRNQP</sequence>
<proteinExistence type="predicted"/>
<reference evidence="1" key="1">
    <citation type="submission" date="2022-10" db="EMBL/GenBank/DDBJ databases">
        <title>Puccinia triticina Genome sequencing and assembly.</title>
        <authorList>
            <person name="Li C."/>
        </authorList>
    </citation>
    <scope>NUCLEOTIDE SEQUENCE</scope>
    <source>
        <strain evidence="1">Pt15</strain>
    </source>
</reference>
<dbReference type="Proteomes" id="UP001164743">
    <property type="component" value="Chromosome 14A"/>
</dbReference>